<accession>Q1K8Q8</accession>
<evidence type="ECO:0000256" key="1">
    <source>
        <dbReference type="SAM" id="MobiDB-lite"/>
    </source>
</evidence>
<dbReference type="STRING" id="367110.Q1K8Q8"/>
<dbReference type="InParanoid" id="Q1K8Q8"/>
<dbReference type="PIR" id="T51008">
    <property type="entry name" value="T51008"/>
</dbReference>
<dbReference type="EMBL" id="CM002237">
    <property type="protein sequence ID" value="EAA34222.1"/>
    <property type="molecule type" value="Genomic_DNA"/>
</dbReference>
<dbReference type="HOGENOM" id="CLU_973478_0_0_1"/>
<feature type="compositionally biased region" description="Low complexity" evidence="1">
    <location>
        <begin position="97"/>
        <end position="114"/>
    </location>
</feature>
<reference evidence="2 3" key="1">
    <citation type="journal article" date="2003" name="Nature">
        <title>The genome sequence of the filamentous fungus Neurospora crassa.</title>
        <authorList>
            <person name="Galagan J.E."/>
            <person name="Calvo S.E."/>
            <person name="Borkovich K.A."/>
            <person name="Selker E.U."/>
            <person name="Read N.D."/>
            <person name="Jaffe D."/>
            <person name="FitzHugh W."/>
            <person name="Ma L.J."/>
            <person name="Smirnov S."/>
            <person name="Purcell S."/>
            <person name="Rehman B."/>
            <person name="Elkins T."/>
            <person name="Engels R."/>
            <person name="Wang S."/>
            <person name="Nielsen C.B."/>
            <person name="Butler J."/>
            <person name="Endrizzi M."/>
            <person name="Qui D."/>
            <person name="Ianakiev P."/>
            <person name="Bell-Pedersen D."/>
            <person name="Nelson M.A."/>
            <person name="Werner-Washburne M."/>
            <person name="Selitrennikoff C.P."/>
            <person name="Kinsey J.A."/>
            <person name="Braun E.L."/>
            <person name="Zelter A."/>
            <person name="Schulte U."/>
            <person name="Kothe G.O."/>
            <person name="Jedd G."/>
            <person name="Mewes W."/>
            <person name="Staben C."/>
            <person name="Marcotte E."/>
            <person name="Greenberg D."/>
            <person name="Roy A."/>
            <person name="Foley K."/>
            <person name="Naylor J."/>
            <person name="Stange-Thomann N."/>
            <person name="Barrett R."/>
            <person name="Gnerre S."/>
            <person name="Kamal M."/>
            <person name="Kamvysselis M."/>
            <person name="Mauceli E."/>
            <person name="Bielke C."/>
            <person name="Rudd S."/>
            <person name="Frishman D."/>
            <person name="Krystofova S."/>
            <person name="Rasmussen C."/>
            <person name="Metzenberg R.L."/>
            <person name="Perkins D.D."/>
            <person name="Kroken S."/>
            <person name="Cogoni C."/>
            <person name="Macino G."/>
            <person name="Catcheside D."/>
            <person name="Li W."/>
            <person name="Pratt R.J."/>
            <person name="Osmani S.A."/>
            <person name="DeSouza C.P."/>
            <person name="Glass L."/>
            <person name="Orbach M.J."/>
            <person name="Berglund J.A."/>
            <person name="Voelker R."/>
            <person name="Yarden O."/>
            <person name="Plamann M."/>
            <person name="Seiler S."/>
            <person name="Dunlap J."/>
            <person name="Radford A."/>
            <person name="Aramayo R."/>
            <person name="Natvig D.O."/>
            <person name="Alex L.A."/>
            <person name="Mannhaupt G."/>
            <person name="Ebbole D.J."/>
            <person name="Freitag M."/>
            <person name="Paulsen I."/>
            <person name="Sachs M.S."/>
            <person name="Lander E.S."/>
            <person name="Nusbaum C."/>
            <person name="Birren B."/>
        </authorList>
    </citation>
    <scope>NUCLEOTIDE SEQUENCE [LARGE SCALE GENOMIC DNA]</scope>
    <source>
        <strain evidence="3">ATCC 24698 / 74-OR23-1A / CBS 708.71 / DSM 1257 / FGSC 987</strain>
    </source>
</reference>
<proteinExistence type="predicted"/>
<gene>
    <name evidence="2" type="ORF">NCU05467</name>
</gene>
<dbReference type="PaxDb" id="5141-EFNCRP00000006566"/>
<dbReference type="Proteomes" id="UP000001805">
    <property type="component" value="Chromosome 6, Linkage Group II"/>
</dbReference>
<dbReference type="KEGG" id="ncr:NCU05467"/>
<protein>
    <submittedName>
        <fullName evidence="2">Uncharacterized protein</fullName>
    </submittedName>
</protein>
<dbReference type="AlphaFoldDB" id="Q1K8Q8"/>
<dbReference type="VEuPathDB" id="FungiDB:NCU05467"/>
<feature type="compositionally biased region" description="Polar residues" evidence="1">
    <location>
        <begin position="175"/>
        <end position="184"/>
    </location>
</feature>
<dbReference type="OrthoDB" id="10492141at2759"/>
<dbReference type="GeneID" id="3879617"/>
<feature type="compositionally biased region" description="Polar residues" evidence="1">
    <location>
        <begin position="157"/>
        <end position="168"/>
    </location>
</feature>
<evidence type="ECO:0000313" key="3">
    <source>
        <dbReference type="Proteomes" id="UP000001805"/>
    </source>
</evidence>
<sequence length="286" mass="28689">MPPKAVANGESACTLRGQALTSSEVKILFGALNNLTAPLDIDLQGAAETAGLKPNSYKEMYRQFRRKYELGKPNAAAAATAAVVVASGGDGSNQPVTTSTGSSSSTATPKKAPGTAGGSGGGRPRARPKKMLLTPGVGGGTNQGVEATLATPGTPMGNLNFNDMTPETPSKKAFGTSNKRSATEANPDETPAKKGPAARKPRVTAATAKQKAVAAAAAQAETKVKVEAATDAGFSFIGDFVGNDVDAAMEGISQAAEAIEDTLAAAAADEGYITATEGGGPDYGEI</sequence>
<dbReference type="RefSeq" id="XP_963458.1">
    <property type="nucleotide sequence ID" value="XM_958365.2"/>
</dbReference>
<feature type="region of interest" description="Disordered" evidence="1">
    <location>
        <begin position="88"/>
        <end position="201"/>
    </location>
</feature>
<evidence type="ECO:0000313" key="2">
    <source>
        <dbReference type="EMBL" id="EAA34222.1"/>
    </source>
</evidence>
<dbReference type="SMR" id="Q1K8Q8"/>
<name>Q1K8Q8_NEUCR</name>
<keyword evidence="3" id="KW-1185">Reference proteome</keyword>
<organism evidence="2 3">
    <name type="scientific">Neurospora crassa (strain ATCC 24698 / 74-OR23-1A / CBS 708.71 / DSM 1257 / FGSC 987)</name>
    <dbReference type="NCBI Taxonomy" id="367110"/>
    <lineage>
        <taxon>Eukaryota</taxon>
        <taxon>Fungi</taxon>
        <taxon>Dikarya</taxon>
        <taxon>Ascomycota</taxon>
        <taxon>Pezizomycotina</taxon>
        <taxon>Sordariomycetes</taxon>
        <taxon>Sordariomycetidae</taxon>
        <taxon>Sordariales</taxon>
        <taxon>Sordariaceae</taxon>
        <taxon>Neurospora</taxon>
    </lineage>
</organism>